<dbReference type="PANTHER" id="PTHR30349">
    <property type="entry name" value="PHAGE INTEGRASE-RELATED"/>
    <property type="match status" value="1"/>
</dbReference>
<evidence type="ECO:0000313" key="5">
    <source>
        <dbReference type="Proteomes" id="UP000730482"/>
    </source>
</evidence>
<dbReference type="EMBL" id="JAAFYZ010000156">
    <property type="protein sequence ID" value="MBS2551817.1"/>
    <property type="molecule type" value="Genomic_DNA"/>
</dbReference>
<dbReference type="SUPFAM" id="SSF56349">
    <property type="entry name" value="DNA breaking-rejoining enzymes"/>
    <property type="match status" value="1"/>
</dbReference>
<comment type="caution">
    <text evidence="4">The sequence shown here is derived from an EMBL/GenBank/DDBJ whole genome shotgun (WGS) entry which is preliminary data.</text>
</comment>
<evidence type="ECO:0000259" key="3">
    <source>
        <dbReference type="PROSITE" id="PS51898"/>
    </source>
</evidence>
<dbReference type="PROSITE" id="PS51898">
    <property type="entry name" value="TYR_RECOMBINASE"/>
    <property type="match status" value="1"/>
</dbReference>
<dbReference type="Proteomes" id="UP000730482">
    <property type="component" value="Unassembled WGS sequence"/>
</dbReference>
<dbReference type="InterPro" id="IPR050090">
    <property type="entry name" value="Tyrosine_recombinase_XerCD"/>
</dbReference>
<sequence length="541" mass="61341">MDNDEYTYNVRIWGIREHVSKAKSELAKPEAKRKRTYSLRWIVEGRDKDCTDSFATYPAAESRQMELTLAVKKGEAFHIESGLPMSEYRRKVERETAELAEQEAAKSAATCLQHFMAFYDAKWPKLQPNSKTALANTLSTVTAALVTTRDGAPDRKTLNHVLVKYVFNLNNRDKQPPKAEYVAALEWIKKHSAPAKDLAEDKTFRLAMEGISFQPTTGKKAAASTVSRNRAGLHQALEYLVEQDVLDVNPLANPKWKRFGKQAARTKQIDKRVVTNPVHVEALITNCAKYGTTGEWLQAFYALAYYAMMRPSEVMDLTEDCFTLPKAPAPGQRETRWGRVRFHSADSQPGKQWTDDEKGRDSKALKQRDDGEERDVPLHPNAVAWVRRHLRQFKIPAGGRMFPSLRGSGRSIDKTTYNSVWRFTRKETLTLRQFKSRLARRVYDLRHGGVSLMLNACVPPTLIAEWAGHGLDVLLRIYAKCIEGQEEIALALIERSVTNFEQQALAAEEEPGDDTADDANDEDDPDADFDDEDDTEDEEDK</sequence>
<feature type="compositionally biased region" description="Acidic residues" evidence="2">
    <location>
        <begin position="507"/>
        <end position="541"/>
    </location>
</feature>
<feature type="region of interest" description="Disordered" evidence="2">
    <location>
        <begin position="502"/>
        <end position="541"/>
    </location>
</feature>
<reference evidence="4 5" key="1">
    <citation type="submission" date="2020-02" db="EMBL/GenBank/DDBJ databases">
        <title>Acidophilic actinobacteria isolated from forest soil.</title>
        <authorList>
            <person name="Golinska P."/>
        </authorList>
    </citation>
    <scope>NUCLEOTIDE SEQUENCE [LARGE SCALE GENOMIC DNA]</scope>
    <source>
        <strain evidence="4 5">NL8</strain>
    </source>
</reference>
<protein>
    <recommendedName>
        <fullName evidence="3">Tyr recombinase domain-containing protein</fullName>
    </recommendedName>
</protein>
<evidence type="ECO:0000313" key="4">
    <source>
        <dbReference type="EMBL" id="MBS2551817.1"/>
    </source>
</evidence>
<dbReference type="PANTHER" id="PTHR30349:SF64">
    <property type="entry name" value="PROPHAGE INTEGRASE INTD-RELATED"/>
    <property type="match status" value="1"/>
</dbReference>
<feature type="compositionally biased region" description="Basic and acidic residues" evidence="2">
    <location>
        <begin position="353"/>
        <end position="376"/>
    </location>
</feature>
<dbReference type="InterPro" id="IPR013762">
    <property type="entry name" value="Integrase-like_cat_sf"/>
</dbReference>
<keyword evidence="5" id="KW-1185">Reference proteome</keyword>
<dbReference type="InterPro" id="IPR002104">
    <property type="entry name" value="Integrase_catalytic"/>
</dbReference>
<dbReference type="RefSeq" id="WP_212016803.1">
    <property type="nucleotide sequence ID" value="NZ_JAAFYZ010000156.1"/>
</dbReference>
<gene>
    <name evidence="4" type="ORF">KGQ19_33630</name>
</gene>
<keyword evidence="1" id="KW-0233">DNA recombination</keyword>
<evidence type="ECO:0000256" key="2">
    <source>
        <dbReference type="SAM" id="MobiDB-lite"/>
    </source>
</evidence>
<dbReference type="InterPro" id="IPR011010">
    <property type="entry name" value="DNA_brk_join_enz"/>
</dbReference>
<dbReference type="Gene3D" id="1.10.443.10">
    <property type="entry name" value="Intergrase catalytic core"/>
    <property type="match status" value="1"/>
</dbReference>
<feature type="region of interest" description="Disordered" evidence="2">
    <location>
        <begin position="343"/>
        <end position="376"/>
    </location>
</feature>
<evidence type="ECO:0000256" key="1">
    <source>
        <dbReference type="ARBA" id="ARBA00023172"/>
    </source>
</evidence>
<name>A0ABS5L0E7_9ACTN</name>
<proteinExistence type="predicted"/>
<accession>A0ABS5L0E7</accession>
<organism evidence="4 5">
    <name type="scientific">Catenulispora pinistramenti</name>
    <dbReference type="NCBI Taxonomy" id="2705254"/>
    <lineage>
        <taxon>Bacteria</taxon>
        <taxon>Bacillati</taxon>
        <taxon>Actinomycetota</taxon>
        <taxon>Actinomycetes</taxon>
        <taxon>Catenulisporales</taxon>
        <taxon>Catenulisporaceae</taxon>
        <taxon>Catenulispora</taxon>
    </lineage>
</organism>
<feature type="domain" description="Tyr recombinase" evidence="3">
    <location>
        <begin position="269"/>
        <end position="492"/>
    </location>
</feature>